<feature type="binding site" evidence="13">
    <location>
        <position position="124"/>
    </location>
    <ligand>
        <name>substrate</name>
    </ligand>
</feature>
<feature type="region of interest" description="Disordered" evidence="14">
    <location>
        <begin position="1"/>
        <end position="30"/>
    </location>
</feature>
<dbReference type="Pfam" id="PF02749">
    <property type="entry name" value="QRPTase_N"/>
    <property type="match status" value="1"/>
</dbReference>
<dbReference type="NCBIfam" id="TIGR00078">
    <property type="entry name" value="nadC"/>
    <property type="match status" value="1"/>
</dbReference>
<dbReference type="EMBL" id="VJND01000003">
    <property type="protein sequence ID" value="TSE26363.1"/>
    <property type="molecule type" value="Genomic_DNA"/>
</dbReference>
<dbReference type="PIRSF" id="PIRSF006250">
    <property type="entry name" value="NadC_ModD"/>
    <property type="match status" value="1"/>
</dbReference>
<evidence type="ECO:0000259" key="15">
    <source>
        <dbReference type="Pfam" id="PF01729"/>
    </source>
</evidence>
<keyword evidence="6" id="KW-0662">Pyridine nucleotide biosynthesis</keyword>
<proteinExistence type="inferred from homology"/>
<dbReference type="FunFam" id="3.20.20.70:FF:000030">
    <property type="entry name" value="Nicotinate-nucleotide pyrophosphorylase, carboxylating"/>
    <property type="match status" value="1"/>
</dbReference>
<feature type="binding site" evidence="13">
    <location>
        <begin position="290"/>
        <end position="292"/>
    </location>
    <ligand>
        <name>substrate</name>
    </ligand>
</feature>
<evidence type="ECO:0000256" key="11">
    <source>
        <dbReference type="ARBA" id="ARBA00069173"/>
    </source>
</evidence>
<dbReference type="OrthoDB" id="9782546at2"/>
<evidence type="ECO:0000256" key="5">
    <source>
        <dbReference type="ARBA" id="ARBA00011944"/>
    </source>
</evidence>
<keyword evidence="8 12" id="KW-0808">Transferase</keyword>
<keyword evidence="18" id="KW-1185">Reference proteome</keyword>
<evidence type="ECO:0000259" key="16">
    <source>
        <dbReference type="Pfam" id="PF02749"/>
    </source>
</evidence>
<dbReference type="GO" id="GO:0034213">
    <property type="term" value="P:quinolinate catabolic process"/>
    <property type="evidence" value="ECO:0007669"/>
    <property type="project" value="TreeGrafter"/>
</dbReference>
<evidence type="ECO:0000256" key="12">
    <source>
        <dbReference type="PIRNR" id="PIRNR006250"/>
    </source>
</evidence>
<dbReference type="SUPFAM" id="SSF54675">
    <property type="entry name" value="Nicotinate/Quinolinate PRTase N-terminal domain-like"/>
    <property type="match status" value="1"/>
</dbReference>
<comment type="catalytic activity">
    <reaction evidence="10">
        <text>nicotinate beta-D-ribonucleotide + CO2 + diphosphate = quinolinate + 5-phospho-alpha-D-ribose 1-diphosphate + 2 H(+)</text>
        <dbReference type="Rhea" id="RHEA:12733"/>
        <dbReference type="ChEBI" id="CHEBI:15378"/>
        <dbReference type="ChEBI" id="CHEBI:16526"/>
        <dbReference type="ChEBI" id="CHEBI:29959"/>
        <dbReference type="ChEBI" id="CHEBI:33019"/>
        <dbReference type="ChEBI" id="CHEBI:57502"/>
        <dbReference type="ChEBI" id="CHEBI:58017"/>
        <dbReference type="EC" id="2.4.2.19"/>
    </reaction>
</comment>
<dbReference type="InterPro" id="IPR027277">
    <property type="entry name" value="NadC/ModD"/>
</dbReference>
<evidence type="ECO:0000256" key="13">
    <source>
        <dbReference type="PIRSR" id="PIRSR006250-1"/>
    </source>
</evidence>
<evidence type="ECO:0000313" key="18">
    <source>
        <dbReference type="Proteomes" id="UP000320225"/>
    </source>
</evidence>
<dbReference type="GO" id="GO:0005737">
    <property type="term" value="C:cytoplasm"/>
    <property type="evidence" value="ECO:0007669"/>
    <property type="project" value="TreeGrafter"/>
</dbReference>
<comment type="function">
    <text evidence="1">Involved in the catabolism of quinolinic acid (QA).</text>
</comment>
<feature type="binding site" evidence="13">
    <location>
        <position position="191"/>
    </location>
    <ligand>
        <name>substrate</name>
    </ligand>
</feature>
<dbReference type="Gene3D" id="3.90.1170.20">
    <property type="entry name" value="Quinolinate phosphoribosyl transferase, N-terminal domain"/>
    <property type="match status" value="1"/>
</dbReference>
<dbReference type="GO" id="GO:0004514">
    <property type="term" value="F:nicotinate-nucleotide diphosphorylase (carboxylating) activity"/>
    <property type="evidence" value="ECO:0007669"/>
    <property type="project" value="UniProtKB-EC"/>
</dbReference>
<evidence type="ECO:0000256" key="6">
    <source>
        <dbReference type="ARBA" id="ARBA00022642"/>
    </source>
</evidence>
<dbReference type="InterPro" id="IPR002638">
    <property type="entry name" value="Quinolinate_PRibosylTrfase_C"/>
</dbReference>
<dbReference type="InterPro" id="IPR037128">
    <property type="entry name" value="Quinolinate_PRibosylTase_N_sf"/>
</dbReference>
<comment type="caution">
    <text evidence="17">The sequence shown here is derived from an EMBL/GenBank/DDBJ whole genome shotgun (WGS) entry which is preliminary data.</text>
</comment>
<dbReference type="InterPro" id="IPR004393">
    <property type="entry name" value="NadC"/>
</dbReference>
<dbReference type="GO" id="GO:0009435">
    <property type="term" value="P:NAD+ biosynthetic process"/>
    <property type="evidence" value="ECO:0007669"/>
    <property type="project" value="UniProtKB-UniPathway"/>
</dbReference>
<feature type="binding site" evidence="13">
    <location>
        <position position="242"/>
    </location>
    <ligand>
        <name>substrate</name>
    </ligand>
</feature>
<dbReference type="InterPro" id="IPR036068">
    <property type="entry name" value="Nicotinate_pribotase-like_C"/>
</dbReference>
<evidence type="ECO:0000256" key="1">
    <source>
        <dbReference type="ARBA" id="ARBA00003237"/>
    </source>
</evidence>
<protein>
    <recommendedName>
        <fullName evidence="11">Probable nicotinate-nucleotide pyrophosphorylase [carboxylating]</fullName>
        <ecNumber evidence="5">2.4.2.19</ecNumber>
    </recommendedName>
    <alternativeName>
        <fullName evidence="9">Quinolinate phosphoribosyltransferase [decarboxylating]</fullName>
    </alternativeName>
</protein>
<reference evidence="17 18" key="1">
    <citation type="submission" date="2019-07" db="EMBL/GenBank/DDBJ databases">
        <title>Tepidimonas sediminis YIM 72259 draft genome.</title>
        <authorList>
            <person name="Da Costa M.S."/>
            <person name="Froufe H.J.C."/>
            <person name="Egas C."/>
            <person name="Albuquerque L."/>
        </authorList>
    </citation>
    <scope>NUCLEOTIDE SEQUENCE [LARGE SCALE GENOMIC DNA]</scope>
    <source>
        <strain evidence="17 18">YIM 72259</strain>
    </source>
</reference>
<comment type="subunit">
    <text evidence="4">Hexamer formed by 3 homodimers.</text>
</comment>
<dbReference type="SUPFAM" id="SSF51690">
    <property type="entry name" value="Nicotinate/Quinolinate PRTase C-terminal domain-like"/>
    <property type="match status" value="1"/>
</dbReference>
<dbReference type="Proteomes" id="UP000320225">
    <property type="component" value="Unassembled WGS sequence"/>
</dbReference>
<evidence type="ECO:0000256" key="3">
    <source>
        <dbReference type="ARBA" id="ARBA00009400"/>
    </source>
</evidence>
<dbReference type="EC" id="2.4.2.19" evidence="5"/>
<dbReference type="PANTHER" id="PTHR32179">
    <property type="entry name" value="NICOTINATE-NUCLEOTIDE PYROPHOSPHORYLASE [CARBOXYLATING]"/>
    <property type="match status" value="1"/>
</dbReference>
<comment type="pathway">
    <text evidence="2">Cofactor biosynthesis; NAD(+) biosynthesis; nicotinate D-ribonucleotide from quinolinate: step 1/1.</text>
</comment>
<evidence type="ECO:0000313" key="17">
    <source>
        <dbReference type="EMBL" id="TSE26363.1"/>
    </source>
</evidence>
<dbReference type="PANTHER" id="PTHR32179:SF3">
    <property type="entry name" value="NICOTINATE-NUCLEOTIDE PYROPHOSPHORYLASE [CARBOXYLATING]"/>
    <property type="match status" value="1"/>
</dbReference>
<feature type="binding site" evidence="13">
    <location>
        <begin position="157"/>
        <end position="159"/>
    </location>
    <ligand>
        <name>substrate</name>
    </ligand>
</feature>
<gene>
    <name evidence="17" type="primary">nadC</name>
    <name evidence="17" type="ORF">Tsedi_00661</name>
</gene>
<accession>A0A554WS26</accession>
<dbReference type="CDD" id="cd01572">
    <property type="entry name" value="QPRTase"/>
    <property type="match status" value="1"/>
</dbReference>
<feature type="binding site" evidence="13">
    <location>
        <position position="181"/>
    </location>
    <ligand>
        <name>substrate</name>
    </ligand>
</feature>
<dbReference type="InterPro" id="IPR022412">
    <property type="entry name" value="Quinolinate_PRibosylTrfase_N"/>
</dbReference>
<organism evidence="17 18">
    <name type="scientific">Tepidimonas sediminis</name>
    <dbReference type="NCBI Taxonomy" id="2588941"/>
    <lineage>
        <taxon>Bacteria</taxon>
        <taxon>Pseudomonadati</taxon>
        <taxon>Pseudomonadota</taxon>
        <taxon>Betaproteobacteria</taxon>
        <taxon>Burkholderiales</taxon>
        <taxon>Tepidimonas</taxon>
    </lineage>
</organism>
<feature type="domain" description="Quinolinate phosphoribosyl transferase N-terminal" evidence="16">
    <location>
        <begin position="52"/>
        <end position="134"/>
    </location>
</feature>
<dbReference type="InterPro" id="IPR013785">
    <property type="entry name" value="Aldolase_TIM"/>
</dbReference>
<comment type="similarity">
    <text evidence="3 12">Belongs to the NadC/ModD family.</text>
</comment>
<name>A0A554WS26_9BURK</name>
<dbReference type="Gene3D" id="3.20.20.70">
    <property type="entry name" value="Aldolase class I"/>
    <property type="match status" value="1"/>
</dbReference>
<sequence length="309" mass="32670">MPALSDQPAPSAWPAGRPDPLSLQPPLPDVTAQAEADAARALAEDVGSGDLTAALAPAGQRVRARVIARDSAVVCGRPWVQAALHALDAGARWDWRVDEGGRVEPGATVFEVEAEARALLSAERTMLNFLQTLSAVATLTRRYVDAVAGTRARICDTRKTLPGLRVAQKYAVRMGGGLNHRMGLHDAILIKENHIAACGGVAEALRRAQRLAPQALFVQIEVETLAQLDEALDAGARLILLDNMELPTLREAVRRNDAHPGGGAVLEISGGVTLANVRALAETGVDRISVGALTKDVQAVDLSMRLLPA</sequence>
<evidence type="ECO:0000256" key="2">
    <source>
        <dbReference type="ARBA" id="ARBA00004893"/>
    </source>
</evidence>
<evidence type="ECO:0000256" key="14">
    <source>
        <dbReference type="SAM" id="MobiDB-lite"/>
    </source>
</evidence>
<evidence type="ECO:0000256" key="10">
    <source>
        <dbReference type="ARBA" id="ARBA00047445"/>
    </source>
</evidence>
<dbReference type="UniPathway" id="UPA00253">
    <property type="reaction ID" value="UER00331"/>
</dbReference>
<evidence type="ECO:0000256" key="7">
    <source>
        <dbReference type="ARBA" id="ARBA00022676"/>
    </source>
</evidence>
<dbReference type="FunFam" id="3.90.1170.20:FF:000001">
    <property type="entry name" value="Nicotinate-nucleotide diphosphorylase (Carboxylating)"/>
    <property type="match status" value="1"/>
</dbReference>
<dbReference type="AlphaFoldDB" id="A0A554WS26"/>
<keyword evidence="7 12" id="KW-0328">Glycosyltransferase</keyword>
<evidence type="ECO:0000256" key="8">
    <source>
        <dbReference type="ARBA" id="ARBA00022679"/>
    </source>
</evidence>
<feature type="domain" description="Quinolinate phosphoribosyl transferase C-terminal" evidence="15">
    <location>
        <begin position="136"/>
        <end position="305"/>
    </location>
</feature>
<feature type="binding site" evidence="13">
    <location>
        <position position="221"/>
    </location>
    <ligand>
        <name>substrate</name>
    </ligand>
</feature>
<dbReference type="Pfam" id="PF01729">
    <property type="entry name" value="QRPTase_C"/>
    <property type="match status" value="1"/>
</dbReference>
<evidence type="ECO:0000256" key="4">
    <source>
        <dbReference type="ARBA" id="ARBA00011218"/>
    </source>
</evidence>
<evidence type="ECO:0000256" key="9">
    <source>
        <dbReference type="ARBA" id="ARBA00033102"/>
    </source>
</evidence>
<feature type="binding site" evidence="13">
    <location>
        <begin position="269"/>
        <end position="271"/>
    </location>
    <ligand>
        <name>substrate</name>
    </ligand>
</feature>